<evidence type="ECO:0000313" key="6">
    <source>
        <dbReference type="EMBL" id="SFI07495.1"/>
    </source>
</evidence>
<dbReference type="PANTHER" id="PTHR34389:SF2">
    <property type="entry name" value="L-RHAMNOSE MUTAROTASE"/>
    <property type="match status" value="1"/>
</dbReference>
<dbReference type="GO" id="GO:0062192">
    <property type="term" value="F:L-rhamnose mutarotase activity"/>
    <property type="evidence" value="ECO:0007669"/>
    <property type="project" value="UniProtKB-UniRule"/>
</dbReference>
<dbReference type="SUPFAM" id="SSF54909">
    <property type="entry name" value="Dimeric alpha+beta barrel"/>
    <property type="match status" value="1"/>
</dbReference>
<dbReference type="Proteomes" id="UP000198670">
    <property type="component" value="Unassembled WGS sequence"/>
</dbReference>
<evidence type="ECO:0000256" key="2">
    <source>
        <dbReference type="ARBA" id="ARBA00023235"/>
    </source>
</evidence>
<dbReference type="STRING" id="1477437.SAMN05444682_102211"/>
<keyword evidence="4" id="KW-0684">Rhamnose metabolism</keyword>
<evidence type="ECO:0000256" key="1">
    <source>
        <dbReference type="ARBA" id="ARBA00022490"/>
    </source>
</evidence>
<keyword evidence="3" id="KW-0119">Carbohydrate metabolism</keyword>
<dbReference type="Gene3D" id="3.30.70.100">
    <property type="match status" value="1"/>
</dbReference>
<organism evidence="6 7">
    <name type="scientific">Parapedobacter indicus</name>
    <dbReference type="NCBI Taxonomy" id="1477437"/>
    <lineage>
        <taxon>Bacteria</taxon>
        <taxon>Pseudomonadati</taxon>
        <taxon>Bacteroidota</taxon>
        <taxon>Sphingobacteriia</taxon>
        <taxon>Sphingobacteriales</taxon>
        <taxon>Sphingobacteriaceae</taxon>
        <taxon>Parapedobacter</taxon>
    </lineage>
</organism>
<dbReference type="InterPro" id="IPR008000">
    <property type="entry name" value="Rham/fucose_mutarotase"/>
</dbReference>
<evidence type="ECO:0000256" key="4">
    <source>
        <dbReference type="ARBA" id="ARBA00023308"/>
    </source>
</evidence>
<dbReference type="Pfam" id="PF05336">
    <property type="entry name" value="rhaM"/>
    <property type="match status" value="1"/>
</dbReference>
<gene>
    <name evidence="6" type="ORF">SAMN05444682_102211</name>
</gene>
<dbReference type="GO" id="GO:0005737">
    <property type="term" value="C:cytoplasm"/>
    <property type="evidence" value="ECO:0007669"/>
    <property type="project" value="InterPro"/>
</dbReference>
<keyword evidence="2" id="KW-0413">Isomerase</keyword>
<proteinExistence type="predicted"/>
<keyword evidence="1" id="KW-0963">Cytoplasm</keyword>
<evidence type="ECO:0000313" key="7">
    <source>
        <dbReference type="Proteomes" id="UP000198670"/>
    </source>
</evidence>
<dbReference type="NCBIfam" id="TIGR02625">
    <property type="entry name" value="YiiL_rotase"/>
    <property type="match status" value="1"/>
</dbReference>
<dbReference type="EC" id="5.1.3.32" evidence="5"/>
<keyword evidence="7" id="KW-1185">Reference proteome</keyword>
<dbReference type="AlphaFoldDB" id="A0A1I3F8E4"/>
<dbReference type="InterPro" id="IPR013448">
    <property type="entry name" value="L-rhamnose_mutarotase"/>
</dbReference>
<evidence type="ECO:0000256" key="5">
    <source>
        <dbReference type="NCBIfam" id="TIGR02625"/>
    </source>
</evidence>
<accession>A0A1I3F8E4</accession>
<dbReference type="GO" id="GO:0019301">
    <property type="term" value="P:rhamnose catabolic process"/>
    <property type="evidence" value="ECO:0007669"/>
    <property type="project" value="UniProtKB-UniRule"/>
</dbReference>
<reference evidence="6 7" key="1">
    <citation type="submission" date="2016-10" db="EMBL/GenBank/DDBJ databases">
        <authorList>
            <person name="de Groot N.N."/>
        </authorList>
    </citation>
    <scope>NUCLEOTIDE SEQUENCE [LARGE SCALE GENOMIC DNA]</scope>
    <source>
        <strain evidence="6 7">RK1</strain>
    </source>
</reference>
<protein>
    <recommendedName>
        <fullName evidence="5">L-rhamnose mutarotase</fullName>
        <ecNumber evidence="5">5.1.3.32</ecNumber>
    </recommendedName>
</protein>
<evidence type="ECO:0000256" key="3">
    <source>
        <dbReference type="ARBA" id="ARBA00023277"/>
    </source>
</evidence>
<dbReference type="InterPro" id="IPR011008">
    <property type="entry name" value="Dimeric_a/b-barrel"/>
</dbReference>
<dbReference type="EMBL" id="FOQO01000002">
    <property type="protein sequence ID" value="SFI07495.1"/>
    <property type="molecule type" value="Genomic_DNA"/>
</dbReference>
<sequence length="98" mass="11587">MKLMPNCREEYKRRHDNIWPEIVALLKEHGVSDYTIFLDEESDILFAVQQRSENGASSQDMGSHPVMQRWWKYMADIMETNSDFSPVSRPLKLVFHLD</sequence>
<dbReference type="PANTHER" id="PTHR34389">
    <property type="entry name" value="L-RHAMNOSE MUTAROTASE"/>
    <property type="match status" value="1"/>
</dbReference>
<name>A0A1I3F8E4_9SPHI</name>